<dbReference type="AlphaFoldDB" id="A0A9P6ZMG7"/>
<evidence type="ECO:0000313" key="2">
    <source>
        <dbReference type="EMBL" id="KAG1772248.1"/>
    </source>
</evidence>
<dbReference type="InterPro" id="IPR016024">
    <property type="entry name" value="ARM-type_fold"/>
</dbReference>
<dbReference type="GO" id="GO:0006891">
    <property type="term" value="P:intra-Golgi vesicle-mediated transport"/>
    <property type="evidence" value="ECO:0007669"/>
    <property type="project" value="TreeGrafter"/>
</dbReference>
<accession>A0A9P6ZMG7</accession>
<comment type="caution">
    <text evidence="2">The sequence shown here is derived from an EMBL/GenBank/DDBJ whole genome shotgun (WGS) entry which is preliminary data.</text>
</comment>
<evidence type="ECO:0000313" key="3">
    <source>
        <dbReference type="Proteomes" id="UP000714275"/>
    </source>
</evidence>
<feature type="domain" description="Clathrin/coatomer adaptor adaptin-like N-terminal" evidence="1">
    <location>
        <begin position="18"/>
        <end position="199"/>
    </location>
</feature>
<keyword evidence="3" id="KW-1185">Reference proteome</keyword>
<dbReference type="PANTHER" id="PTHR10635:SF0">
    <property type="entry name" value="COATOMER SUBUNIT BETA"/>
    <property type="match status" value="1"/>
</dbReference>
<protein>
    <submittedName>
        <fullName evidence="2">Armadillo-type protein</fullName>
    </submittedName>
</protein>
<dbReference type="Gene3D" id="1.25.10.10">
    <property type="entry name" value="Leucine-rich Repeat Variant"/>
    <property type="match status" value="1"/>
</dbReference>
<dbReference type="PANTHER" id="PTHR10635">
    <property type="entry name" value="COATOMER SUBUNIT BETA"/>
    <property type="match status" value="1"/>
</dbReference>
<dbReference type="GO" id="GO:0030126">
    <property type="term" value="C:COPI vesicle coat"/>
    <property type="evidence" value="ECO:0007669"/>
    <property type="project" value="TreeGrafter"/>
</dbReference>
<dbReference type="InterPro" id="IPR002553">
    <property type="entry name" value="Clathrin/coatomer_adapt-like_N"/>
</dbReference>
<dbReference type="Pfam" id="PF01602">
    <property type="entry name" value="Adaptin_N"/>
    <property type="match status" value="1"/>
</dbReference>
<name>A0A9P6ZMG7_9AGAM</name>
<dbReference type="GO" id="GO:0006886">
    <property type="term" value="P:intracellular protein transport"/>
    <property type="evidence" value="ECO:0007669"/>
    <property type="project" value="InterPro"/>
</dbReference>
<dbReference type="InterPro" id="IPR016460">
    <property type="entry name" value="COPB1"/>
</dbReference>
<dbReference type="GO" id="GO:0006888">
    <property type="term" value="P:endoplasmic reticulum to Golgi vesicle-mediated transport"/>
    <property type="evidence" value="ECO:0007669"/>
    <property type="project" value="TreeGrafter"/>
</dbReference>
<proteinExistence type="predicted"/>
<dbReference type="OrthoDB" id="10261439at2759"/>
<evidence type="ECO:0000259" key="1">
    <source>
        <dbReference type="Pfam" id="PF01602"/>
    </source>
</evidence>
<gene>
    <name evidence="2" type="ORF">EV702DRAFT_1181335</name>
</gene>
<sequence>MPARNKQHKMLLHFYWEQHPNEYIRGATLRFLQKISKDTELLEPLIPTRCSCLEHRHPYVRKNAVSAVYTIYRELLSPQNLMRCAFVFLAHCAMPKAVERLISVYDQLTSLNELLQMSILEVRLDCKNSTAHQPRYIRCMFELLNSSSHAVKYEAAMSSPQNPAAVKAAALCFVNLAIKEFSNVKLIVLDRLDTLCSRHGHILDGRLAGLVKV</sequence>
<dbReference type="EMBL" id="JABBWD010000054">
    <property type="protein sequence ID" value="KAG1772248.1"/>
    <property type="molecule type" value="Genomic_DNA"/>
</dbReference>
<dbReference type="Proteomes" id="UP000714275">
    <property type="component" value="Unassembled WGS sequence"/>
</dbReference>
<reference evidence="2" key="1">
    <citation type="journal article" date="2020" name="New Phytol.">
        <title>Comparative genomics reveals dynamic genome evolution in host specialist ectomycorrhizal fungi.</title>
        <authorList>
            <person name="Lofgren L.A."/>
            <person name="Nguyen N.H."/>
            <person name="Vilgalys R."/>
            <person name="Ruytinx J."/>
            <person name="Liao H.L."/>
            <person name="Branco S."/>
            <person name="Kuo A."/>
            <person name="LaButti K."/>
            <person name="Lipzen A."/>
            <person name="Andreopoulos W."/>
            <person name="Pangilinan J."/>
            <person name="Riley R."/>
            <person name="Hundley H."/>
            <person name="Na H."/>
            <person name="Barry K."/>
            <person name="Grigoriev I.V."/>
            <person name="Stajich J.E."/>
            <person name="Kennedy P.G."/>
        </authorList>
    </citation>
    <scope>NUCLEOTIDE SEQUENCE</scope>
    <source>
        <strain evidence="2">DOB743</strain>
    </source>
</reference>
<dbReference type="SUPFAM" id="SSF48371">
    <property type="entry name" value="ARM repeat"/>
    <property type="match status" value="1"/>
</dbReference>
<organism evidence="2 3">
    <name type="scientific">Suillus placidus</name>
    <dbReference type="NCBI Taxonomy" id="48579"/>
    <lineage>
        <taxon>Eukaryota</taxon>
        <taxon>Fungi</taxon>
        <taxon>Dikarya</taxon>
        <taxon>Basidiomycota</taxon>
        <taxon>Agaricomycotina</taxon>
        <taxon>Agaricomycetes</taxon>
        <taxon>Agaricomycetidae</taxon>
        <taxon>Boletales</taxon>
        <taxon>Suillineae</taxon>
        <taxon>Suillaceae</taxon>
        <taxon>Suillus</taxon>
    </lineage>
</organism>
<dbReference type="InterPro" id="IPR011989">
    <property type="entry name" value="ARM-like"/>
</dbReference>